<evidence type="ECO:0000256" key="1">
    <source>
        <dbReference type="SAM" id="SignalP"/>
    </source>
</evidence>
<accession>A0A6A6VA77</accession>
<reference evidence="2" key="1">
    <citation type="journal article" date="2020" name="Stud. Mycol.">
        <title>101 Dothideomycetes genomes: a test case for predicting lifestyles and emergence of pathogens.</title>
        <authorList>
            <person name="Haridas S."/>
            <person name="Albert R."/>
            <person name="Binder M."/>
            <person name="Bloem J."/>
            <person name="Labutti K."/>
            <person name="Salamov A."/>
            <person name="Andreopoulos B."/>
            <person name="Baker S."/>
            <person name="Barry K."/>
            <person name="Bills G."/>
            <person name="Bluhm B."/>
            <person name="Cannon C."/>
            <person name="Castanera R."/>
            <person name="Culley D."/>
            <person name="Daum C."/>
            <person name="Ezra D."/>
            <person name="Gonzalez J."/>
            <person name="Henrissat B."/>
            <person name="Kuo A."/>
            <person name="Liang C."/>
            <person name="Lipzen A."/>
            <person name="Lutzoni F."/>
            <person name="Magnuson J."/>
            <person name="Mondo S."/>
            <person name="Nolan M."/>
            <person name="Ohm R."/>
            <person name="Pangilinan J."/>
            <person name="Park H.-J."/>
            <person name="Ramirez L."/>
            <person name="Alfaro M."/>
            <person name="Sun H."/>
            <person name="Tritt A."/>
            <person name="Yoshinaga Y."/>
            <person name="Zwiers L.-H."/>
            <person name="Turgeon B."/>
            <person name="Goodwin S."/>
            <person name="Spatafora J."/>
            <person name="Crous P."/>
            <person name="Grigoriev I."/>
        </authorList>
    </citation>
    <scope>NUCLEOTIDE SEQUENCE</scope>
    <source>
        <strain evidence="2">CBS 119925</strain>
    </source>
</reference>
<protein>
    <recommendedName>
        <fullName evidence="4">Cell death in tomato 1</fullName>
    </recommendedName>
</protein>
<feature type="chain" id="PRO_5025555918" description="Cell death in tomato 1" evidence="1">
    <location>
        <begin position="21"/>
        <end position="196"/>
    </location>
</feature>
<gene>
    <name evidence="2" type="ORF">M011DRAFT_487005</name>
</gene>
<evidence type="ECO:0000313" key="2">
    <source>
        <dbReference type="EMBL" id="KAF2747003.1"/>
    </source>
</evidence>
<dbReference type="EMBL" id="MU006575">
    <property type="protein sequence ID" value="KAF2747003.1"/>
    <property type="molecule type" value="Genomic_DNA"/>
</dbReference>
<keyword evidence="3" id="KW-1185">Reference proteome</keyword>
<dbReference type="OrthoDB" id="5226619at2759"/>
<evidence type="ECO:0008006" key="4">
    <source>
        <dbReference type="Google" id="ProtNLM"/>
    </source>
</evidence>
<feature type="signal peptide" evidence="1">
    <location>
        <begin position="1"/>
        <end position="20"/>
    </location>
</feature>
<dbReference type="AlphaFoldDB" id="A0A6A6VA77"/>
<keyword evidence="1" id="KW-0732">Signal</keyword>
<dbReference type="Proteomes" id="UP000799440">
    <property type="component" value="Unassembled WGS sequence"/>
</dbReference>
<proteinExistence type="predicted"/>
<name>A0A6A6VA77_9PLEO</name>
<sequence length="196" mass="21679">MHFSLTTLISLLNLTTLIFASPIGPDEAGKKKKLQPWQLSSISRFQPSGRPGTHPWNAITANIYDPNTLTLGVSSDGQQVIVPPSNATNCRAVWLYGDVETPFRRSWPCDPVENGYWTLEILEIPDFSVWHFKVRIKRIAETTFLGAGYKRTFETTGEFITQTNLTGACGGSGVCSFSLRPELSPLAMKQIEITAS</sequence>
<organism evidence="2 3">
    <name type="scientific">Sporormia fimetaria CBS 119925</name>
    <dbReference type="NCBI Taxonomy" id="1340428"/>
    <lineage>
        <taxon>Eukaryota</taxon>
        <taxon>Fungi</taxon>
        <taxon>Dikarya</taxon>
        <taxon>Ascomycota</taxon>
        <taxon>Pezizomycotina</taxon>
        <taxon>Dothideomycetes</taxon>
        <taxon>Pleosporomycetidae</taxon>
        <taxon>Pleosporales</taxon>
        <taxon>Sporormiaceae</taxon>
        <taxon>Sporormia</taxon>
    </lineage>
</organism>
<evidence type="ECO:0000313" key="3">
    <source>
        <dbReference type="Proteomes" id="UP000799440"/>
    </source>
</evidence>